<name>A0A8J4YKK1_CHIOP</name>
<feature type="region of interest" description="Disordered" evidence="1">
    <location>
        <begin position="86"/>
        <end position="108"/>
    </location>
</feature>
<protein>
    <submittedName>
        <fullName evidence="2">Uncharacterized protein</fullName>
    </submittedName>
</protein>
<feature type="compositionally biased region" description="Basic residues" evidence="1">
    <location>
        <begin position="86"/>
        <end position="95"/>
    </location>
</feature>
<accession>A0A8J4YKK1</accession>
<organism evidence="2 3">
    <name type="scientific">Chionoecetes opilio</name>
    <name type="common">Atlantic snow crab</name>
    <name type="synonym">Cancer opilio</name>
    <dbReference type="NCBI Taxonomy" id="41210"/>
    <lineage>
        <taxon>Eukaryota</taxon>
        <taxon>Metazoa</taxon>
        <taxon>Ecdysozoa</taxon>
        <taxon>Arthropoda</taxon>
        <taxon>Crustacea</taxon>
        <taxon>Multicrustacea</taxon>
        <taxon>Malacostraca</taxon>
        <taxon>Eumalacostraca</taxon>
        <taxon>Eucarida</taxon>
        <taxon>Decapoda</taxon>
        <taxon>Pleocyemata</taxon>
        <taxon>Brachyura</taxon>
        <taxon>Eubrachyura</taxon>
        <taxon>Majoidea</taxon>
        <taxon>Majidae</taxon>
        <taxon>Chionoecetes</taxon>
    </lineage>
</organism>
<dbReference type="EMBL" id="JACEEZ010000613">
    <property type="protein sequence ID" value="KAG0729983.1"/>
    <property type="molecule type" value="Genomic_DNA"/>
</dbReference>
<proteinExistence type="predicted"/>
<dbReference type="Proteomes" id="UP000770661">
    <property type="component" value="Unassembled WGS sequence"/>
</dbReference>
<reference evidence="2" key="1">
    <citation type="submission" date="2020-07" db="EMBL/GenBank/DDBJ databases">
        <title>The High-quality genome of the commercially important snow crab, Chionoecetes opilio.</title>
        <authorList>
            <person name="Jeong J.-H."/>
            <person name="Ryu S."/>
        </authorList>
    </citation>
    <scope>NUCLEOTIDE SEQUENCE</scope>
    <source>
        <strain evidence="2">MADBK_172401_WGS</strain>
        <tissue evidence="2">Digestive gland</tissue>
    </source>
</reference>
<sequence>MEGGGGDEALKDAVGLEADSGLDHILSLLSLLHKDALDAVCLLLITHFKNAQYPKDNINKCVKGQMTLYEFLCHVCQKFKNVKEGRHSKKSKSKRTSSSSSCSNHHQETVGDATQGLEDLQSNRPSDIPNLLDKERILGKLTIDNLMEKDEDACQVLYELDLNFVLNVVLNRHINFNLNEKLIEALNSLKKVRRTLVHAEYRFSESDFDDNLNRLELILKELHLPDQVLRERMDVCRDEAKSGNKGQKIFDELRREAHPHYSAPQTSFVPPNITCSRMLPKDDKKDAKVVIEDLLKFIEAQHLDPIVLCGEQKEEKDGVMGRLAFRAAGKSSPRYKLVLCLKESHRRSSCHQGTSVRDTQKAAQGFQDQIFACLANLVPDTVHKYGLDAVKRIVKTYQRDILFLINWNVSVLGPVQSEMQRGTWVVTCDGQQPPQGGWQVLRLEPYTKDQVENMLHHFDNSKDLLRCYHNFDSKDILSSMDMIQIFCEVCETICTVTDFEVVEKYVLRTLQRPLPLPKRVLNHTEAFLRTLWHVPDKKIKKAKYADKKTGSGDKALYPRKRNEVLEDQNKHKHPFDNWSFLLELDEACVGKVEVLKRIVSILSDIPCWYFNVSDCLDKKKLTRLEKVLKKVTLDQKDPLIIKLKSNSNNVTLLTELWKKLRGNKGLYDCVDIMVTVEESDATHLSNRSELADFLKAVADTQVPLYITRYQGPMFSHTSSFLKCICMRQLSILDVSVYDVKSLCEVMACGALPSLTKVFIKVDLELTEQTHLKPGSMEFPPKISVHITFRYFPEIQQLLNSFKCCHRLYSLSIHGLYVFNGFKLNLSEFSHLKSFNINCKPELSEDSSQVVEEEGMEVEVGVKEGRTEPECGTNRLPRHHWAWPLLFGLSLPQNLERLLLRNADFLNDSNQRLLLSDTRLSLTGVGKILCSQTEAEEDVNHKGAKRPKRN</sequence>
<gene>
    <name evidence="2" type="ORF">GWK47_029191</name>
</gene>
<evidence type="ECO:0000313" key="3">
    <source>
        <dbReference type="Proteomes" id="UP000770661"/>
    </source>
</evidence>
<evidence type="ECO:0000256" key="1">
    <source>
        <dbReference type="SAM" id="MobiDB-lite"/>
    </source>
</evidence>
<dbReference type="OrthoDB" id="6350790at2759"/>
<dbReference type="AlphaFoldDB" id="A0A8J4YKK1"/>
<keyword evidence="3" id="KW-1185">Reference proteome</keyword>
<comment type="caution">
    <text evidence="2">The sequence shown here is derived from an EMBL/GenBank/DDBJ whole genome shotgun (WGS) entry which is preliminary data.</text>
</comment>
<evidence type="ECO:0000313" key="2">
    <source>
        <dbReference type="EMBL" id="KAG0729983.1"/>
    </source>
</evidence>